<evidence type="ECO:0008006" key="3">
    <source>
        <dbReference type="Google" id="ProtNLM"/>
    </source>
</evidence>
<gene>
    <name evidence="1" type="ORF">SAMN04487910_4632</name>
</gene>
<dbReference type="STRING" id="1038014.SAMN04487910_4632"/>
<dbReference type="AlphaFoldDB" id="A0A1H7X575"/>
<dbReference type="EMBL" id="FOAB01000013">
    <property type="protein sequence ID" value="SEM28765.1"/>
    <property type="molecule type" value="Genomic_DNA"/>
</dbReference>
<dbReference type="OrthoDB" id="9816185at2"/>
<protein>
    <recommendedName>
        <fullName evidence="3">HNH endonuclease</fullName>
    </recommendedName>
</protein>
<evidence type="ECO:0000313" key="2">
    <source>
        <dbReference type="Proteomes" id="UP000198521"/>
    </source>
</evidence>
<evidence type="ECO:0000313" key="1">
    <source>
        <dbReference type="EMBL" id="SEM28765.1"/>
    </source>
</evidence>
<sequence>MIYTLKYPSHAIERVNQVVFEFLRNSIPVCAYSRNLFPEWFRDVMANSKAQAGNKSFEDKFIDLHTEYQKLTPANRQLLFDEFEAGLDIKSLCDEKTKAVILSENYTADLHAALKTVLKDHFYGTALGTNKTIQDKLGTTLRNHYTSFKTLNDSGRVCPFCGLHEYALLEGEAKDDYDHWLYKSKYPIYAVNFSNLVPMCDKCNQGGVKGTADVLHNDDGTRRESFYPYESNQGVRLSVNNFSDVGSLSDEEKEKYPYGYYKLDVVQQDPTEAEKVETWKSVFKIETRFNSYLSSHNKQVKDDFHEDYLPDHAEFVLSNDITNLRAIVSAFKNQLGNPKRKTGVVINKAYLDFICAPGNEHMLYTFCNINLAQAI</sequence>
<keyword evidence="2" id="KW-1185">Reference proteome</keyword>
<name>A0A1H7X575_AQUAM</name>
<organism evidence="1 2">
    <name type="scientific">Aquimarina amphilecti</name>
    <dbReference type="NCBI Taxonomy" id="1038014"/>
    <lineage>
        <taxon>Bacteria</taxon>
        <taxon>Pseudomonadati</taxon>
        <taxon>Bacteroidota</taxon>
        <taxon>Flavobacteriia</taxon>
        <taxon>Flavobacteriales</taxon>
        <taxon>Flavobacteriaceae</taxon>
        <taxon>Aquimarina</taxon>
    </lineage>
</organism>
<accession>A0A1H7X575</accession>
<dbReference type="Proteomes" id="UP000198521">
    <property type="component" value="Unassembled WGS sequence"/>
</dbReference>
<reference evidence="1 2" key="1">
    <citation type="submission" date="2016-10" db="EMBL/GenBank/DDBJ databases">
        <authorList>
            <person name="de Groot N.N."/>
        </authorList>
    </citation>
    <scope>NUCLEOTIDE SEQUENCE [LARGE SCALE GENOMIC DNA]</scope>
    <source>
        <strain evidence="1 2">DSM 25232</strain>
    </source>
</reference>
<proteinExistence type="predicted"/>
<dbReference type="RefSeq" id="WP_091412811.1">
    <property type="nucleotide sequence ID" value="NZ_FOAB01000013.1"/>
</dbReference>